<protein>
    <recommendedName>
        <fullName evidence="1">FAD linked oxidase N-terminal domain-containing protein</fullName>
    </recommendedName>
</protein>
<dbReference type="InterPro" id="IPR016169">
    <property type="entry name" value="FAD-bd_PCMH_sub2"/>
</dbReference>
<dbReference type="InterPro" id="IPR006094">
    <property type="entry name" value="Oxid_FAD_bind_N"/>
</dbReference>
<name>A0AA35MG96_9HYPO</name>
<dbReference type="PANTHER" id="PTHR10801">
    <property type="entry name" value="24-DEHYDROCHOLESTEROL REDUCTASE"/>
    <property type="match status" value="1"/>
</dbReference>
<reference evidence="2" key="1">
    <citation type="submission" date="2023-01" db="EMBL/GenBank/DDBJ databases">
        <authorList>
            <person name="Piombo E."/>
        </authorList>
    </citation>
    <scope>NUCLEOTIDE SEQUENCE</scope>
</reference>
<evidence type="ECO:0000259" key="1">
    <source>
        <dbReference type="Pfam" id="PF01565"/>
    </source>
</evidence>
<dbReference type="Pfam" id="PF01565">
    <property type="entry name" value="FAD_binding_4"/>
    <property type="match status" value="1"/>
</dbReference>
<sequence>RHSKHVHEVALDVRQFFGIGESYRDFHGSSNSARPRHGSQQNAVDISMLSNVLQVDTESHVALVEPNVPMDRLVEATLIYGLVPPVVMEFPGITAGGGFSTGESSSFRHGFFNDTVNSLDMILGIGDIVRESRQDATGPLSRRGRGGWHPWYLRLVKARKLVKTTYQKVTGVSDAVAGAQSQTETPDVDYADAIMFSKEHSVIITGQLTDTMPAGGTLPTFSNAHDPWFYMHVSDKTRDLAPAATIVEYIPLELAFGLADKAATSKSSHSSSSSVGCLTITLTPKHSIMPFMQMRLVGEEKASSGTTSMSRPMLNIGIWGFGDLGPRDYKTLVAKKKKKKKKKNRQLESTLKALGGRKGLYAHTYYTEDQFWADPHGKVLSTTLPTIYDKAKVEPQAGGKNPNQWSKSWLSTWPIGGLYGMILATLSGDIGVHRRATWRFKED</sequence>
<evidence type="ECO:0000313" key="2">
    <source>
        <dbReference type="EMBL" id="CAI6096264.1"/>
    </source>
</evidence>
<dbReference type="Proteomes" id="UP001160390">
    <property type="component" value="Unassembled WGS sequence"/>
</dbReference>
<dbReference type="AlphaFoldDB" id="A0AA35MG96"/>
<dbReference type="PANTHER" id="PTHR10801:SF10">
    <property type="entry name" value="FAD BINDING DOMAIN PROTEIN (AFU_ORTHOLOGUE AFUA_6G14300)"/>
    <property type="match status" value="1"/>
</dbReference>
<dbReference type="EMBL" id="CABFNP030001282">
    <property type="protein sequence ID" value="CAI6096264.1"/>
    <property type="molecule type" value="Genomic_DNA"/>
</dbReference>
<organism evidence="2 3">
    <name type="scientific">Clonostachys chloroleuca</name>
    <dbReference type="NCBI Taxonomy" id="1926264"/>
    <lineage>
        <taxon>Eukaryota</taxon>
        <taxon>Fungi</taxon>
        <taxon>Dikarya</taxon>
        <taxon>Ascomycota</taxon>
        <taxon>Pezizomycotina</taxon>
        <taxon>Sordariomycetes</taxon>
        <taxon>Hypocreomycetidae</taxon>
        <taxon>Hypocreales</taxon>
        <taxon>Bionectriaceae</taxon>
        <taxon>Clonostachys</taxon>
    </lineage>
</organism>
<feature type="non-terminal residue" evidence="2">
    <location>
        <position position="443"/>
    </location>
</feature>
<dbReference type="InterPro" id="IPR040165">
    <property type="entry name" value="Diminuto-like"/>
</dbReference>
<feature type="non-terminal residue" evidence="2">
    <location>
        <position position="1"/>
    </location>
</feature>
<gene>
    <name evidence="2" type="ORF">CCHLO57077_00008933</name>
</gene>
<dbReference type="GO" id="GO:0016020">
    <property type="term" value="C:membrane"/>
    <property type="evidence" value="ECO:0007669"/>
    <property type="project" value="TreeGrafter"/>
</dbReference>
<evidence type="ECO:0000313" key="3">
    <source>
        <dbReference type="Proteomes" id="UP001160390"/>
    </source>
</evidence>
<dbReference type="GO" id="GO:0050660">
    <property type="term" value="F:flavin adenine dinucleotide binding"/>
    <property type="evidence" value="ECO:0007669"/>
    <property type="project" value="InterPro"/>
</dbReference>
<feature type="domain" description="FAD linked oxidase N-terminal" evidence="1">
    <location>
        <begin position="40"/>
        <end position="130"/>
    </location>
</feature>
<proteinExistence type="predicted"/>
<dbReference type="SUPFAM" id="SSF56176">
    <property type="entry name" value="FAD-binding/transporter-associated domain-like"/>
    <property type="match status" value="1"/>
</dbReference>
<comment type="caution">
    <text evidence="2">The sequence shown here is derived from an EMBL/GenBank/DDBJ whole genome shotgun (WGS) entry which is preliminary data.</text>
</comment>
<dbReference type="InterPro" id="IPR036318">
    <property type="entry name" value="FAD-bd_PCMH-like_sf"/>
</dbReference>
<keyword evidence="3" id="KW-1185">Reference proteome</keyword>
<dbReference type="GO" id="GO:0000246">
    <property type="term" value="F:Delta24(24-1) sterol reductase activity"/>
    <property type="evidence" value="ECO:0007669"/>
    <property type="project" value="TreeGrafter"/>
</dbReference>
<dbReference type="Gene3D" id="3.30.465.10">
    <property type="match status" value="1"/>
</dbReference>
<dbReference type="GO" id="GO:0008202">
    <property type="term" value="P:steroid metabolic process"/>
    <property type="evidence" value="ECO:0007669"/>
    <property type="project" value="TreeGrafter"/>
</dbReference>
<accession>A0AA35MG96</accession>
<dbReference type="GO" id="GO:0005737">
    <property type="term" value="C:cytoplasm"/>
    <property type="evidence" value="ECO:0007669"/>
    <property type="project" value="TreeGrafter"/>
</dbReference>